<comment type="caution">
    <text evidence="1">The sequence shown here is derived from an EMBL/GenBank/DDBJ whole genome shotgun (WGS) entry which is preliminary data.</text>
</comment>
<organism evidence="1 2">
    <name type="scientific">Rhizopus oryzae</name>
    <name type="common">Mucormycosis agent</name>
    <name type="synonym">Rhizopus arrhizus var. delemar</name>
    <dbReference type="NCBI Taxonomy" id="64495"/>
    <lineage>
        <taxon>Eukaryota</taxon>
        <taxon>Fungi</taxon>
        <taxon>Fungi incertae sedis</taxon>
        <taxon>Mucoromycota</taxon>
        <taxon>Mucoromycotina</taxon>
        <taxon>Mucoromycetes</taxon>
        <taxon>Mucorales</taxon>
        <taxon>Mucorineae</taxon>
        <taxon>Rhizopodaceae</taxon>
        <taxon>Rhizopus</taxon>
    </lineage>
</organism>
<name>A0A9P7C762_RHIOR</name>
<reference evidence="1" key="1">
    <citation type="journal article" date="2020" name="Microb. Genom.">
        <title>Genetic diversity of clinical and environmental Mucorales isolates obtained from an investigation of mucormycosis cases among solid organ transplant recipients.</title>
        <authorList>
            <person name="Nguyen M.H."/>
            <person name="Kaul D."/>
            <person name="Muto C."/>
            <person name="Cheng S.J."/>
            <person name="Richter R.A."/>
            <person name="Bruno V.M."/>
            <person name="Liu G."/>
            <person name="Beyhan S."/>
            <person name="Sundermann A.J."/>
            <person name="Mounaud S."/>
            <person name="Pasculle A.W."/>
            <person name="Nierman W.C."/>
            <person name="Driscoll E."/>
            <person name="Cumbie R."/>
            <person name="Clancy C.J."/>
            <person name="Dupont C.L."/>
        </authorList>
    </citation>
    <scope>NUCLEOTIDE SEQUENCE</scope>
    <source>
        <strain evidence="1">GL16</strain>
    </source>
</reference>
<gene>
    <name evidence="1" type="ORF">G6F51_009433</name>
</gene>
<dbReference type="Proteomes" id="UP000717996">
    <property type="component" value="Unassembled WGS sequence"/>
</dbReference>
<protein>
    <submittedName>
        <fullName evidence="1">Uncharacterized protein</fullName>
    </submittedName>
</protein>
<dbReference type="AlphaFoldDB" id="A0A9P7C762"/>
<accession>A0A9P7C762</accession>
<sequence length="161" mass="18617">MTLIFDTLKNVVSYLEEYQNYIKSLKKEEYSVIGYLMSDCLRSRSLVDQVFVSYSCSASDVLDSRDKKQEEVLGNGNTQDMLRFINNNSKVCLVTLDHAGLSTNREDLEQFISANKSLQKIIVDTIPFNNKAIIYERQKLLNKQQTLKAFECRSRPLQRSK</sequence>
<evidence type="ECO:0000313" key="1">
    <source>
        <dbReference type="EMBL" id="KAG1538969.1"/>
    </source>
</evidence>
<dbReference type="EMBL" id="JAANIT010001729">
    <property type="protein sequence ID" value="KAG1538969.1"/>
    <property type="molecule type" value="Genomic_DNA"/>
</dbReference>
<evidence type="ECO:0000313" key="2">
    <source>
        <dbReference type="Proteomes" id="UP000717996"/>
    </source>
</evidence>
<proteinExistence type="predicted"/>
<dbReference type="OrthoDB" id="2264791at2759"/>